<evidence type="ECO:0000256" key="1">
    <source>
        <dbReference type="SAM" id="MobiDB-lite"/>
    </source>
</evidence>
<evidence type="ECO:0000313" key="4">
    <source>
        <dbReference type="Proteomes" id="UP001202961"/>
    </source>
</evidence>
<dbReference type="EMBL" id="JAMQBK010000021">
    <property type="protein sequence ID" value="MCM2370342.1"/>
    <property type="molecule type" value="Genomic_DNA"/>
</dbReference>
<evidence type="ECO:0000313" key="3">
    <source>
        <dbReference type="EMBL" id="MCM2370342.1"/>
    </source>
</evidence>
<dbReference type="Proteomes" id="UP001202961">
    <property type="component" value="Unassembled WGS sequence"/>
</dbReference>
<feature type="signal peptide" evidence="2">
    <location>
        <begin position="1"/>
        <end position="38"/>
    </location>
</feature>
<feature type="compositionally biased region" description="Low complexity" evidence="1">
    <location>
        <begin position="33"/>
        <end position="46"/>
    </location>
</feature>
<organism evidence="3 4">
    <name type="scientific">Aporhodopirellula aestuarii</name>
    <dbReference type="NCBI Taxonomy" id="2950107"/>
    <lineage>
        <taxon>Bacteria</taxon>
        <taxon>Pseudomonadati</taxon>
        <taxon>Planctomycetota</taxon>
        <taxon>Planctomycetia</taxon>
        <taxon>Pirellulales</taxon>
        <taxon>Pirellulaceae</taxon>
        <taxon>Aporhodopirellula</taxon>
    </lineage>
</organism>
<dbReference type="RefSeq" id="WP_250928012.1">
    <property type="nucleotide sequence ID" value="NZ_JAMQBK010000021.1"/>
</dbReference>
<feature type="compositionally biased region" description="Basic and acidic residues" evidence="1">
    <location>
        <begin position="163"/>
        <end position="176"/>
    </location>
</feature>
<reference evidence="3 4" key="1">
    <citation type="journal article" date="2022" name="Syst. Appl. Microbiol.">
        <title>Rhodopirellula aestuarii sp. nov., a novel member of the genus Rhodopirellula isolated from brackish sediments collected in the Tagus River estuary, Portugal.</title>
        <authorList>
            <person name="Vitorino I.R."/>
            <person name="Klimek D."/>
            <person name="Calusinska M."/>
            <person name="Lobo-da-Cunha A."/>
            <person name="Vasconcelos V."/>
            <person name="Lage O.M."/>
        </authorList>
    </citation>
    <scope>NUCLEOTIDE SEQUENCE [LARGE SCALE GENOMIC DNA]</scope>
    <source>
        <strain evidence="3 4">ICT_H3.1</strain>
    </source>
</reference>
<name>A0ABT0U0F8_9BACT</name>
<gene>
    <name evidence="3" type="ORF">NB063_06855</name>
</gene>
<accession>A0ABT0U0F8</accession>
<feature type="region of interest" description="Disordered" evidence="1">
    <location>
        <begin position="33"/>
        <end position="59"/>
    </location>
</feature>
<sequence>MDLIRFGTLHDLASRIARCATLLAAVACSAQSHAPAHAQQPNTADADTTEAADERSSNDNLLRRMTTAGIQLTDDKSFTLPEPTFVSIDGEAADRATALKALEKISGRYGIAGFTRNSVVAPISVQTDSIKNDAGDRIGHFIDVAFVVHQSIAEIRKSEALDDFKSDPDAPEKTIEYTDQDNPDELEKNKTRSLTKQELAQYGVTLDGNYEALGYLQMPLLSKVIVRGVARARRSVWPTDDENAPIILTWLLDSRFGSPSPDPESISNQWRAIERDSVGEKVLGPPRPYAGMGGYVAISPVPDKETASIIQLRFVIHEPYDWFDGRNLLRSKLPILIQDRVRNLRRELKD</sequence>
<protein>
    <submittedName>
        <fullName evidence="3">Uncharacterized protein</fullName>
    </submittedName>
</protein>
<feature type="chain" id="PRO_5045051866" evidence="2">
    <location>
        <begin position="39"/>
        <end position="350"/>
    </location>
</feature>
<keyword evidence="2" id="KW-0732">Signal</keyword>
<keyword evidence="4" id="KW-1185">Reference proteome</keyword>
<proteinExistence type="predicted"/>
<feature type="region of interest" description="Disordered" evidence="1">
    <location>
        <begin position="163"/>
        <end position="186"/>
    </location>
</feature>
<evidence type="ECO:0000256" key="2">
    <source>
        <dbReference type="SAM" id="SignalP"/>
    </source>
</evidence>
<comment type="caution">
    <text evidence="3">The sequence shown here is derived from an EMBL/GenBank/DDBJ whole genome shotgun (WGS) entry which is preliminary data.</text>
</comment>